<dbReference type="InterPro" id="IPR012334">
    <property type="entry name" value="Pectin_lyas_fold"/>
</dbReference>
<dbReference type="SUPFAM" id="SSF51126">
    <property type="entry name" value="Pectin lyase-like"/>
    <property type="match status" value="1"/>
</dbReference>
<dbReference type="EMBL" id="BARV01027266">
    <property type="protein sequence ID" value="GAI35350.1"/>
    <property type="molecule type" value="Genomic_DNA"/>
</dbReference>
<dbReference type="AlphaFoldDB" id="X1P8J6"/>
<feature type="non-terminal residue" evidence="1">
    <location>
        <position position="1"/>
    </location>
</feature>
<dbReference type="InterPro" id="IPR011050">
    <property type="entry name" value="Pectin_lyase_fold/virulence"/>
</dbReference>
<dbReference type="Gene3D" id="2.160.20.10">
    <property type="entry name" value="Single-stranded right-handed beta-helix, Pectin lyase-like"/>
    <property type="match status" value="1"/>
</dbReference>
<evidence type="ECO:0008006" key="2">
    <source>
        <dbReference type="Google" id="ProtNLM"/>
    </source>
</evidence>
<proteinExistence type="predicted"/>
<accession>X1P8J6</accession>
<comment type="caution">
    <text evidence="1">The sequence shown here is derived from an EMBL/GenBank/DDBJ whole genome shotgun (WGS) entry which is preliminary data.</text>
</comment>
<sequence length="261" mass="26787">SATGYTSGTWSMTIAPGVSLYDSSDNLIKTFAPTSTSPVAETGDADPTTQKYSVDYVQDAINASVAGDTVKLGDGIYELDTAISLNKKVTLTSVNGASSTSLRPIAESNWHAGASDIAIVVGISGTATYPVVVDGLTFDRLRSGVEFDQGVFNNGWNYVSVTNNIFNYVIPGYQADSEWGNVVTVMVHTQLGGGGAAVITSATVSNNTFSNCTSFTTGPLSSGNIHVITKVGSLAITGVAISGNTISGNGVGISVNGYNAN</sequence>
<feature type="non-terminal residue" evidence="1">
    <location>
        <position position="261"/>
    </location>
</feature>
<evidence type="ECO:0000313" key="1">
    <source>
        <dbReference type="EMBL" id="GAI35350.1"/>
    </source>
</evidence>
<organism evidence="1">
    <name type="scientific">marine sediment metagenome</name>
    <dbReference type="NCBI Taxonomy" id="412755"/>
    <lineage>
        <taxon>unclassified sequences</taxon>
        <taxon>metagenomes</taxon>
        <taxon>ecological metagenomes</taxon>
    </lineage>
</organism>
<protein>
    <recommendedName>
        <fullName evidence="2">Right handed beta helix domain-containing protein</fullName>
    </recommendedName>
</protein>
<name>X1P8J6_9ZZZZ</name>
<reference evidence="1" key="1">
    <citation type="journal article" date="2014" name="Front. Microbiol.">
        <title>High frequency of phylogenetically diverse reductive dehalogenase-homologous genes in deep subseafloor sedimentary metagenomes.</title>
        <authorList>
            <person name="Kawai M."/>
            <person name="Futagami T."/>
            <person name="Toyoda A."/>
            <person name="Takaki Y."/>
            <person name="Nishi S."/>
            <person name="Hori S."/>
            <person name="Arai W."/>
            <person name="Tsubouchi T."/>
            <person name="Morono Y."/>
            <person name="Uchiyama I."/>
            <person name="Ito T."/>
            <person name="Fujiyama A."/>
            <person name="Inagaki F."/>
            <person name="Takami H."/>
        </authorList>
    </citation>
    <scope>NUCLEOTIDE SEQUENCE</scope>
    <source>
        <strain evidence="1">Expedition CK06-06</strain>
    </source>
</reference>
<gene>
    <name evidence="1" type="ORF">S06H3_43909</name>
</gene>